<protein>
    <submittedName>
        <fullName evidence="4">Glucose-1-phosphate uridyltransferase</fullName>
    </submittedName>
</protein>
<dbReference type="Proteomes" id="UP000663586">
    <property type="component" value="Chromosome"/>
</dbReference>
<dbReference type="Pfam" id="PF00483">
    <property type="entry name" value="NTP_transferase"/>
    <property type="match status" value="1"/>
</dbReference>
<keyword evidence="5" id="KW-1185">Reference proteome</keyword>
<organism evidence="4 5">
    <name type="scientific">Natranaeroarchaeum sulfidigenes</name>
    <dbReference type="NCBI Taxonomy" id="2784880"/>
    <lineage>
        <taxon>Archaea</taxon>
        <taxon>Methanobacteriati</taxon>
        <taxon>Methanobacteriota</taxon>
        <taxon>Stenosarchaea group</taxon>
        <taxon>Halobacteria</taxon>
        <taxon>Halobacteriales</taxon>
        <taxon>Natronoarchaeaceae</taxon>
        <taxon>Natranaeroarchaeum</taxon>
    </lineage>
</organism>
<proteinExistence type="predicted"/>
<evidence type="ECO:0000259" key="3">
    <source>
        <dbReference type="Pfam" id="PF00483"/>
    </source>
</evidence>
<dbReference type="Gene3D" id="3.90.550.10">
    <property type="entry name" value="Spore Coat Polysaccharide Biosynthesis Protein SpsA, Chain A"/>
    <property type="match status" value="1"/>
</dbReference>
<dbReference type="PANTHER" id="PTHR43584:SF8">
    <property type="entry name" value="N-ACETYLMURAMATE ALPHA-1-PHOSPHATE URIDYLYLTRANSFERASE"/>
    <property type="match status" value="1"/>
</dbReference>
<dbReference type="SUPFAM" id="SSF53448">
    <property type="entry name" value="Nucleotide-diphospho-sugar transferases"/>
    <property type="match status" value="1"/>
</dbReference>
<dbReference type="GeneID" id="70683875"/>
<gene>
    <name evidence="4" type="primary">aglF</name>
    <name evidence="4" type="ORF">AArcS_0494</name>
</gene>
<dbReference type="InterPro" id="IPR029044">
    <property type="entry name" value="Nucleotide-diphossugar_trans"/>
</dbReference>
<sequence length="241" mass="25967">MQAVVPAAGTGTRLRPLTSDTPKGLVDVGGTPILTRCFEQLVEMDIEEIVVIVGYEGQQIVDHYGGAFDGVGLTYVRQAERLGLGHAVLQARTHVSGPFVVVNGDNVFGTPPRALLDAYRETDVDGAVYVESVSPEVARQTGVVELADGQVVDLMEKAETPPSQLANAGCYMLPEAIFRACDLLRPGAEGEYQLSDAVGVLCRAGYEFTPVELEGWRVNVNTPEDIERAEAKLSDGEYFHD</sequence>
<dbReference type="KEGG" id="hara:AArcS_0494"/>
<feature type="domain" description="Nucleotidyl transferase" evidence="3">
    <location>
        <begin position="3"/>
        <end position="229"/>
    </location>
</feature>
<dbReference type="RefSeq" id="WP_238478834.1">
    <property type="nucleotide sequence ID" value="NZ_CP064786.1"/>
</dbReference>
<dbReference type="InterPro" id="IPR005835">
    <property type="entry name" value="NTP_transferase_dom"/>
</dbReference>
<dbReference type="InterPro" id="IPR050065">
    <property type="entry name" value="GlmU-like"/>
</dbReference>
<reference evidence="4" key="1">
    <citation type="submission" date="2020-11" db="EMBL/GenBank/DDBJ databases">
        <title>Carbohydrate-dependent, anaerobic sulfur respiration: A novel catabolism in halophilic archaea.</title>
        <authorList>
            <person name="Sorokin D.Y."/>
            <person name="Messina E."/>
            <person name="Smedile F."/>
            <person name="La Cono V."/>
            <person name="Hallsworth J.E."/>
            <person name="Yakimov M.M."/>
        </authorList>
    </citation>
    <scope>NUCLEOTIDE SEQUENCE</scope>
    <source>
        <strain evidence="4">AArc-S</strain>
    </source>
</reference>
<evidence type="ECO:0000313" key="4">
    <source>
        <dbReference type="EMBL" id="QSG01723.1"/>
    </source>
</evidence>
<dbReference type="AlphaFoldDB" id="A0A897MRS8"/>
<keyword evidence="2" id="KW-0548">Nucleotidyltransferase</keyword>
<evidence type="ECO:0000256" key="1">
    <source>
        <dbReference type="ARBA" id="ARBA00022679"/>
    </source>
</evidence>
<evidence type="ECO:0000256" key="2">
    <source>
        <dbReference type="ARBA" id="ARBA00022695"/>
    </source>
</evidence>
<dbReference type="GO" id="GO:0016779">
    <property type="term" value="F:nucleotidyltransferase activity"/>
    <property type="evidence" value="ECO:0007669"/>
    <property type="project" value="UniProtKB-KW"/>
</dbReference>
<accession>A0A897MRS8</accession>
<dbReference type="EMBL" id="CP064786">
    <property type="protein sequence ID" value="QSG01723.1"/>
    <property type="molecule type" value="Genomic_DNA"/>
</dbReference>
<name>A0A897MRS8_9EURY</name>
<evidence type="ECO:0000313" key="5">
    <source>
        <dbReference type="Proteomes" id="UP000663586"/>
    </source>
</evidence>
<keyword evidence="1 4" id="KW-0808">Transferase</keyword>
<dbReference type="PANTHER" id="PTHR43584">
    <property type="entry name" value="NUCLEOTIDYL TRANSFERASE"/>
    <property type="match status" value="1"/>
</dbReference>